<dbReference type="InterPro" id="IPR010561">
    <property type="entry name" value="LIN-9/ALY1"/>
</dbReference>
<dbReference type="SUPFAM" id="SSF46689">
    <property type="entry name" value="Homeodomain-like"/>
    <property type="match status" value="1"/>
</dbReference>
<accession>A0AAN9EM18</accession>
<dbReference type="InterPro" id="IPR009057">
    <property type="entry name" value="Homeodomain-like_sf"/>
</dbReference>
<dbReference type="Pfam" id="PF00249">
    <property type="entry name" value="Myb_DNA-binding"/>
    <property type="match status" value="1"/>
</dbReference>
<gene>
    <name evidence="2" type="ORF">RIF29_24464</name>
</gene>
<dbReference type="GO" id="GO:0017053">
    <property type="term" value="C:transcription repressor complex"/>
    <property type="evidence" value="ECO:0007669"/>
    <property type="project" value="InterPro"/>
</dbReference>
<dbReference type="GO" id="GO:0051726">
    <property type="term" value="P:regulation of cell cycle"/>
    <property type="evidence" value="ECO:0007669"/>
    <property type="project" value="TreeGrafter"/>
</dbReference>
<name>A0AAN9EM18_CROPI</name>
<keyword evidence="3" id="KW-1185">Reference proteome</keyword>
<dbReference type="PANTHER" id="PTHR21689">
    <property type="entry name" value="LIN-9"/>
    <property type="match status" value="1"/>
</dbReference>
<dbReference type="GO" id="GO:0005654">
    <property type="term" value="C:nucleoplasm"/>
    <property type="evidence" value="ECO:0007669"/>
    <property type="project" value="TreeGrafter"/>
</dbReference>
<dbReference type="Proteomes" id="UP001372338">
    <property type="component" value="Unassembled WGS sequence"/>
</dbReference>
<dbReference type="CDD" id="cd00167">
    <property type="entry name" value="SANT"/>
    <property type="match status" value="1"/>
</dbReference>
<evidence type="ECO:0000313" key="2">
    <source>
        <dbReference type="EMBL" id="KAK7258875.1"/>
    </source>
</evidence>
<dbReference type="InterPro" id="IPR001005">
    <property type="entry name" value="SANT/Myb"/>
</dbReference>
<protein>
    <recommendedName>
        <fullName evidence="1">Myb-like domain-containing protein</fullName>
    </recommendedName>
</protein>
<evidence type="ECO:0000313" key="3">
    <source>
        <dbReference type="Proteomes" id="UP001372338"/>
    </source>
</evidence>
<evidence type="ECO:0000259" key="1">
    <source>
        <dbReference type="SMART" id="SM00717"/>
    </source>
</evidence>
<feature type="domain" description="Myb-like" evidence="1">
    <location>
        <begin position="6"/>
        <end position="55"/>
    </location>
</feature>
<reference evidence="2 3" key="1">
    <citation type="submission" date="2024-01" db="EMBL/GenBank/DDBJ databases">
        <title>The genomes of 5 underutilized Papilionoideae crops provide insights into root nodulation and disease resistanc.</title>
        <authorList>
            <person name="Yuan L."/>
        </authorList>
    </citation>
    <scope>NUCLEOTIDE SEQUENCE [LARGE SCALE GENOMIC DNA]</scope>
    <source>
        <strain evidence="2">ZHUSHIDOU_FW_LH</strain>
        <tissue evidence="2">Leaf</tissue>
    </source>
</reference>
<dbReference type="AlphaFoldDB" id="A0AAN9EM18"/>
<sequence>MFADKLGPQWDKAELERFYEAYRKYGNDWTKVVEVVRNNRSVEMVEALYNMNKAYLSLPEGTVSVVGLVAMMSDHYDMLEESRSERNINDALGSPKPAKLKRGKFRLNILNPLWTLACCCRL</sequence>
<organism evidence="2 3">
    <name type="scientific">Crotalaria pallida</name>
    <name type="common">Smooth rattlebox</name>
    <name type="synonym">Crotalaria striata</name>
    <dbReference type="NCBI Taxonomy" id="3830"/>
    <lineage>
        <taxon>Eukaryota</taxon>
        <taxon>Viridiplantae</taxon>
        <taxon>Streptophyta</taxon>
        <taxon>Embryophyta</taxon>
        <taxon>Tracheophyta</taxon>
        <taxon>Spermatophyta</taxon>
        <taxon>Magnoliopsida</taxon>
        <taxon>eudicotyledons</taxon>
        <taxon>Gunneridae</taxon>
        <taxon>Pentapetalae</taxon>
        <taxon>rosids</taxon>
        <taxon>fabids</taxon>
        <taxon>Fabales</taxon>
        <taxon>Fabaceae</taxon>
        <taxon>Papilionoideae</taxon>
        <taxon>50 kb inversion clade</taxon>
        <taxon>genistoids sensu lato</taxon>
        <taxon>core genistoids</taxon>
        <taxon>Crotalarieae</taxon>
        <taxon>Crotalaria</taxon>
    </lineage>
</organism>
<dbReference type="GO" id="GO:0006357">
    <property type="term" value="P:regulation of transcription by RNA polymerase II"/>
    <property type="evidence" value="ECO:0007669"/>
    <property type="project" value="TreeGrafter"/>
</dbReference>
<proteinExistence type="predicted"/>
<dbReference type="EMBL" id="JAYWIO010000005">
    <property type="protein sequence ID" value="KAK7258875.1"/>
    <property type="molecule type" value="Genomic_DNA"/>
</dbReference>
<comment type="caution">
    <text evidence="2">The sequence shown here is derived from an EMBL/GenBank/DDBJ whole genome shotgun (WGS) entry which is preliminary data.</text>
</comment>
<dbReference type="SMART" id="SM00717">
    <property type="entry name" value="SANT"/>
    <property type="match status" value="1"/>
</dbReference>
<dbReference type="Gene3D" id="1.20.58.1880">
    <property type="match status" value="1"/>
</dbReference>
<dbReference type="PANTHER" id="PTHR21689:SF5">
    <property type="entry name" value="PROTEIN ALWAYS EARLY 1-RELATED"/>
    <property type="match status" value="1"/>
</dbReference>
<dbReference type="GO" id="GO:0003677">
    <property type="term" value="F:DNA binding"/>
    <property type="evidence" value="ECO:0007669"/>
    <property type="project" value="TreeGrafter"/>
</dbReference>
<dbReference type="GO" id="GO:0006351">
    <property type="term" value="P:DNA-templated transcription"/>
    <property type="evidence" value="ECO:0007669"/>
    <property type="project" value="InterPro"/>
</dbReference>